<sequence length="175" mass="19973">MAYIQSSHSQGTEGSFVAHKPAENISPEAYYQDPARQQRQRRWYIAKLVLHCIVWSIALALVVIDLCVISWLGFDFVTYSICSIWPAIASLCWITAELGTLAWRRTLSRGIDPRWNLSLHLLLWCGFACAAAFGGIFGRYEYYYYHYYYLSVPSAAYDLVDNRVVVISSLVISLV</sequence>
<keyword evidence="1" id="KW-0472">Membrane</keyword>
<accession>A0A9P8Y7V9</accession>
<feature type="transmembrane region" description="Helical" evidence="1">
    <location>
        <begin position="84"/>
        <end position="103"/>
    </location>
</feature>
<dbReference type="EMBL" id="JAGTJQ010000004">
    <property type="protein sequence ID" value="KAH7032747.1"/>
    <property type="molecule type" value="Genomic_DNA"/>
</dbReference>
<name>A0A9P8Y7V9_9PEZI</name>
<organism evidence="2 3">
    <name type="scientific">Microdochium trichocladiopsis</name>
    <dbReference type="NCBI Taxonomy" id="1682393"/>
    <lineage>
        <taxon>Eukaryota</taxon>
        <taxon>Fungi</taxon>
        <taxon>Dikarya</taxon>
        <taxon>Ascomycota</taxon>
        <taxon>Pezizomycotina</taxon>
        <taxon>Sordariomycetes</taxon>
        <taxon>Xylariomycetidae</taxon>
        <taxon>Xylariales</taxon>
        <taxon>Microdochiaceae</taxon>
        <taxon>Microdochium</taxon>
    </lineage>
</organism>
<proteinExistence type="predicted"/>
<protein>
    <submittedName>
        <fullName evidence="2">Uncharacterized protein</fullName>
    </submittedName>
</protein>
<reference evidence="2" key="1">
    <citation type="journal article" date="2021" name="Nat. Commun.">
        <title>Genetic determinants of endophytism in the Arabidopsis root mycobiome.</title>
        <authorList>
            <person name="Mesny F."/>
            <person name="Miyauchi S."/>
            <person name="Thiergart T."/>
            <person name="Pickel B."/>
            <person name="Atanasova L."/>
            <person name="Karlsson M."/>
            <person name="Huettel B."/>
            <person name="Barry K.W."/>
            <person name="Haridas S."/>
            <person name="Chen C."/>
            <person name="Bauer D."/>
            <person name="Andreopoulos W."/>
            <person name="Pangilinan J."/>
            <person name="LaButti K."/>
            <person name="Riley R."/>
            <person name="Lipzen A."/>
            <person name="Clum A."/>
            <person name="Drula E."/>
            <person name="Henrissat B."/>
            <person name="Kohler A."/>
            <person name="Grigoriev I.V."/>
            <person name="Martin F.M."/>
            <person name="Hacquard S."/>
        </authorList>
    </citation>
    <scope>NUCLEOTIDE SEQUENCE</scope>
    <source>
        <strain evidence="2">MPI-CAGE-CH-0230</strain>
    </source>
</reference>
<dbReference type="Proteomes" id="UP000756346">
    <property type="component" value="Unassembled WGS sequence"/>
</dbReference>
<feature type="transmembrane region" description="Helical" evidence="1">
    <location>
        <begin position="115"/>
        <end position="137"/>
    </location>
</feature>
<evidence type="ECO:0000313" key="2">
    <source>
        <dbReference type="EMBL" id="KAH7032747.1"/>
    </source>
</evidence>
<evidence type="ECO:0000256" key="1">
    <source>
        <dbReference type="SAM" id="Phobius"/>
    </source>
</evidence>
<dbReference type="AlphaFoldDB" id="A0A9P8Y7V9"/>
<keyword evidence="3" id="KW-1185">Reference proteome</keyword>
<dbReference type="GeneID" id="70177244"/>
<dbReference type="OrthoDB" id="5279542at2759"/>
<gene>
    <name evidence="2" type="ORF">B0I36DRAFT_100217</name>
</gene>
<keyword evidence="1" id="KW-0812">Transmembrane</keyword>
<keyword evidence="1" id="KW-1133">Transmembrane helix</keyword>
<comment type="caution">
    <text evidence="2">The sequence shown here is derived from an EMBL/GenBank/DDBJ whole genome shotgun (WGS) entry which is preliminary data.</text>
</comment>
<feature type="transmembrane region" description="Helical" evidence="1">
    <location>
        <begin position="48"/>
        <end position="72"/>
    </location>
</feature>
<dbReference type="RefSeq" id="XP_046013579.1">
    <property type="nucleotide sequence ID" value="XM_046147698.1"/>
</dbReference>
<evidence type="ECO:0000313" key="3">
    <source>
        <dbReference type="Proteomes" id="UP000756346"/>
    </source>
</evidence>